<comment type="caution">
    <text evidence="2">The sequence shown here is derived from an EMBL/GenBank/DDBJ whole genome shotgun (WGS) entry which is preliminary data.</text>
</comment>
<dbReference type="SUPFAM" id="SSF50475">
    <property type="entry name" value="FMN-binding split barrel"/>
    <property type="match status" value="1"/>
</dbReference>
<feature type="domain" description="CREG-like beta-barrel" evidence="1">
    <location>
        <begin position="12"/>
        <end position="155"/>
    </location>
</feature>
<dbReference type="PANTHER" id="PTHR13343:SF17">
    <property type="entry name" value="CELLULAR REPRESSOR OF E1A-STIMULATED GENES, ISOFORM A"/>
    <property type="match status" value="1"/>
</dbReference>
<gene>
    <name evidence="2" type="ORF">D3H34_30760</name>
</gene>
<dbReference type="InterPro" id="IPR012349">
    <property type="entry name" value="Split_barrel_FMN-bd"/>
</dbReference>
<organism evidence="2 3">
    <name type="scientific">Acidovorax cavernicola</name>
    <dbReference type="NCBI Taxonomy" id="1675792"/>
    <lineage>
        <taxon>Bacteria</taxon>
        <taxon>Pseudomonadati</taxon>
        <taxon>Pseudomonadota</taxon>
        <taxon>Betaproteobacteria</taxon>
        <taxon>Burkholderiales</taxon>
        <taxon>Comamonadaceae</taxon>
        <taxon>Acidovorax</taxon>
    </lineage>
</organism>
<proteinExistence type="predicted"/>
<dbReference type="GO" id="GO:0005737">
    <property type="term" value="C:cytoplasm"/>
    <property type="evidence" value="ECO:0007669"/>
    <property type="project" value="UniProtKB-ARBA"/>
</dbReference>
<evidence type="ECO:0000313" key="3">
    <source>
        <dbReference type="Proteomes" id="UP000265619"/>
    </source>
</evidence>
<dbReference type="OrthoDB" id="9790961at2"/>
<dbReference type="AlphaFoldDB" id="A0A9X8CYP7"/>
<evidence type="ECO:0000259" key="1">
    <source>
        <dbReference type="Pfam" id="PF13883"/>
    </source>
</evidence>
<dbReference type="Pfam" id="PF13883">
    <property type="entry name" value="CREG_beta-barrel"/>
    <property type="match status" value="1"/>
</dbReference>
<dbReference type="EMBL" id="QXMN01000090">
    <property type="protein sequence ID" value="RIX72486.1"/>
    <property type="molecule type" value="Genomic_DNA"/>
</dbReference>
<dbReference type="RefSeq" id="WP_119558637.1">
    <property type="nucleotide sequence ID" value="NZ_QXMN01000090.1"/>
</dbReference>
<name>A0A9X8CYP7_9BURK</name>
<reference evidence="2 3" key="1">
    <citation type="submission" date="2018-09" db="EMBL/GenBank/DDBJ databases">
        <title>Acidovorax cavernicola nov. sp. isolated from Gruta de las Maravillas (Aracena, Spain).</title>
        <authorList>
            <person name="Jurado V."/>
            <person name="Gutierrez-Patricio S."/>
            <person name="Gonzalez-Pimentel J.L."/>
            <person name="Miller A.Z."/>
            <person name="Laiz L."/>
            <person name="Saiz-Jimenez C."/>
        </authorList>
    </citation>
    <scope>NUCLEOTIDE SEQUENCE [LARGE SCALE GENOMIC DNA]</scope>
    <source>
        <strain evidence="2 3">1011MAR4D40.2</strain>
    </source>
</reference>
<evidence type="ECO:0000313" key="2">
    <source>
        <dbReference type="EMBL" id="RIX72486.1"/>
    </source>
</evidence>
<dbReference type="PANTHER" id="PTHR13343">
    <property type="entry name" value="CREG1 PROTEIN"/>
    <property type="match status" value="1"/>
</dbReference>
<sequence>MTLAPRPTQTLRVLLHTRRTATLGTQSLQNDEAPGLALVPYAIDGQGECLVLLVSGSAAHARQMIAHSEVSLLVAQSDAAQQVVHVHERVAIVGQAMTPTPGSAAWGSARHAYLRRFPEAASMAKLGDFRIVCITPQQARHVAGYGATRNVDQTELRALMASAH</sequence>
<dbReference type="PIRSF" id="PIRSF004633">
    <property type="entry name" value="UCP_PLP_oxd"/>
    <property type="match status" value="1"/>
</dbReference>
<dbReference type="InterPro" id="IPR014419">
    <property type="entry name" value="HutZ"/>
</dbReference>
<accession>A0A9X8CYP7</accession>
<protein>
    <submittedName>
        <fullName evidence="2">Pyridoxamine 5'-phosphate oxidase</fullName>
    </submittedName>
</protein>
<dbReference type="Proteomes" id="UP000265619">
    <property type="component" value="Unassembled WGS sequence"/>
</dbReference>
<dbReference type="Gene3D" id="2.30.110.10">
    <property type="entry name" value="Electron Transport, Fmn-binding Protein, Chain A"/>
    <property type="match status" value="1"/>
</dbReference>
<keyword evidence="3" id="KW-1185">Reference proteome</keyword>
<dbReference type="InterPro" id="IPR055343">
    <property type="entry name" value="CREG_beta-barrel"/>
</dbReference>